<gene>
    <name evidence="1" type="ORF">C1SCF055_LOCUS43056</name>
</gene>
<sequence>MPVQCFNQQEKRWSEGIVTRRYQHGRTIVFDVESKGHILRMLPAGRLRLSRFAVGDTVEYWSATSKSWVQAKVNRTAASHHSAGLGVGEMGYLHTSLHYTCKLTVTHVLRIFLGKICQASLRPSPFRSCTVWICHDMSTTWVL</sequence>
<keyword evidence="3" id="KW-1185">Reference proteome</keyword>
<dbReference type="OrthoDB" id="448276at2759"/>
<dbReference type="Proteomes" id="UP001152797">
    <property type="component" value="Unassembled WGS sequence"/>
</dbReference>
<dbReference type="EMBL" id="CAMXCT030006697">
    <property type="protein sequence ID" value="CAL4805811.1"/>
    <property type="molecule type" value="Genomic_DNA"/>
</dbReference>
<dbReference type="EMBL" id="CAMXCT020006697">
    <property type="protein sequence ID" value="CAL1171874.1"/>
    <property type="molecule type" value="Genomic_DNA"/>
</dbReference>
<evidence type="ECO:0000313" key="2">
    <source>
        <dbReference type="EMBL" id="CAL1171874.1"/>
    </source>
</evidence>
<name>A0A9P1GP37_9DINO</name>
<reference evidence="2" key="2">
    <citation type="submission" date="2024-04" db="EMBL/GenBank/DDBJ databases">
        <authorList>
            <person name="Chen Y."/>
            <person name="Shah S."/>
            <person name="Dougan E. K."/>
            <person name="Thang M."/>
            <person name="Chan C."/>
        </authorList>
    </citation>
    <scope>NUCLEOTIDE SEQUENCE [LARGE SCALE GENOMIC DNA]</scope>
</reference>
<dbReference type="AlphaFoldDB" id="A0A9P1GP37"/>
<evidence type="ECO:0000313" key="3">
    <source>
        <dbReference type="Proteomes" id="UP001152797"/>
    </source>
</evidence>
<proteinExistence type="predicted"/>
<reference evidence="1" key="1">
    <citation type="submission" date="2022-10" db="EMBL/GenBank/DDBJ databases">
        <authorList>
            <person name="Chen Y."/>
            <person name="Dougan E. K."/>
            <person name="Chan C."/>
            <person name="Rhodes N."/>
            <person name="Thang M."/>
        </authorList>
    </citation>
    <scope>NUCLEOTIDE SEQUENCE</scope>
</reference>
<dbReference type="EMBL" id="CAMXCT010006697">
    <property type="protein sequence ID" value="CAI4018499.1"/>
    <property type="molecule type" value="Genomic_DNA"/>
</dbReference>
<accession>A0A9P1GP37</accession>
<evidence type="ECO:0000313" key="1">
    <source>
        <dbReference type="EMBL" id="CAI4018499.1"/>
    </source>
</evidence>
<protein>
    <submittedName>
        <fullName evidence="1">Uncharacterized protein</fullName>
    </submittedName>
</protein>
<organism evidence="1">
    <name type="scientific">Cladocopium goreaui</name>
    <dbReference type="NCBI Taxonomy" id="2562237"/>
    <lineage>
        <taxon>Eukaryota</taxon>
        <taxon>Sar</taxon>
        <taxon>Alveolata</taxon>
        <taxon>Dinophyceae</taxon>
        <taxon>Suessiales</taxon>
        <taxon>Symbiodiniaceae</taxon>
        <taxon>Cladocopium</taxon>
    </lineage>
</organism>
<comment type="caution">
    <text evidence="1">The sequence shown here is derived from an EMBL/GenBank/DDBJ whole genome shotgun (WGS) entry which is preliminary data.</text>
</comment>